<protein>
    <submittedName>
        <fullName evidence="1">Uncharacterized protein</fullName>
    </submittedName>
</protein>
<gene>
    <name evidence="1" type="ORF">HMPREF9265_0351</name>
</gene>
<organism evidence="1 2">
    <name type="scientific">Limosilactobacillus oris PB013-T2-3</name>
    <dbReference type="NCBI Taxonomy" id="908339"/>
    <lineage>
        <taxon>Bacteria</taxon>
        <taxon>Bacillati</taxon>
        <taxon>Bacillota</taxon>
        <taxon>Bacilli</taxon>
        <taxon>Lactobacillales</taxon>
        <taxon>Lactobacillaceae</taxon>
        <taxon>Limosilactobacillus</taxon>
    </lineage>
</organism>
<dbReference type="AlphaFoldDB" id="E3C564"/>
<comment type="caution">
    <text evidence="1">The sequence shown here is derived from an EMBL/GenBank/DDBJ whole genome shotgun (WGS) entry which is preliminary data.</text>
</comment>
<evidence type="ECO:0000313" key="2">
    <source>
        <dbReference type="Proteomes" id="UP000003070"/>
    </source>
</evidence>
<name>E3C564_9LACO</name>
<dbReference type="EMBL" id="AEKL01000004">
    <property type="protein sequence ID" value="EFQ54129.1"/>
    <property type="molecule type" value="Genomic_DNA"/>
</dbReference>
<evidence type="ECO:0000313" key="1">
    <source>
        <dbReference type="EMBL" id="EFQ54129.1"/>
    </source>
</evidence>
<dbReference type="RefSeq" id="WP_004564453.1">
    <property type="nucleotide sequence ID" value="NZ_AEKL01000004.1"/>
</dbReference>
<proteinExistence type="predicted"/>
<dbReference type="Proteomes" id="UP000003070">
    <property type="component" value="Unassembled WGS sequence"/>
</dbReference>
<reference evidence="1 2" key="1">
    <citation type="submission" date="2010-10" db="EMBL/GenBank/DDBJ databases">
        <authorList>
            <person name="Durkin A.S."/>
            <person name="Madupu R."/>
            <person name="Torralba M."/>
            <person name="Gillis M."/>
            <person name="Methe B."/>
            <person name="Sutton G."/>
            <person name="Nelson K.E."/>
        </authorList>
    </citation>
    <scope>NUCLEOTIDE SEQUENCE [LARGE SCALE GENOMIC DNA]</scope>
    <source>
        <strain evidence="1 2">PB013-T2-3</strain>
    </source>
</reference>
<accession>E3C564</accession>
<sequence length="124" mass="14210">MNLEDNANKYRLIIKDLISYMNADKALSVEKESLGTASRHSANQLKANKYNEHASKQNSLADKLLSECCNIFKGDEDYLYLILATTLQDYHEYVDEYGDALPKEKQYKRQISPFLLGLTDNPLD</sequence>